<dbReference type="EMBL" id="CP039375">
    <property type="protein sequence ID" value="QCD66902.1"/>
    <property type="molecule type" value="Genomic_DNA"/>
</dbReference>
<reference evidence="1 2" key="1">
    <citation type="submission" date="2019-04" db="EMBL/GenBank/DDBJ databases">
        <title>Complete genome sequence of Arthrobacter sp. ZXY-2 associated with effective atrazine degradation and salt adaptation.</title>
        <authorList>
            <person name="Zhao X."/>
        </authorList>
    </citation>
    <scope>NUCLEOTIDE SEQUENCE [LARGE SCALE GENOMIC DNA]</scope>
    <source>
        <strain evidence="2">ZP60</strain>
    </source>
</reference>
<evidence type="ECO:0000313" key="1">
    <source>
        <dbReference type="EMBL" id="QCD66902.1"/>
    </source>
</evidence>
<sequence>MRSENDTQGLDDRRLRVEPGTQALVSMPSMQRSLSLLPRGVTDNVVFVSSTPPATVERRLRERGLAVERVGLVPVTGSEPEYDGPLWTSEPIVPDDLTGLSMRFTSALGALDAGHGWVLFDALDVLAMYAHQDRVCRFFDHVTTAARDRTLRGVYTITGDALDDQLADSFAHSADRVVDAR</sequence>
<dbReference type="Pfam" id="PF24336">
    <property type="entry name" value="DUF7504"/>
    <property type="match status" value="1"/>
</dbReference>
<gene>
    <name evidence="1" type="ORF">E5139_15075</name>
</gene>
<dbReference type="RefSeq" id="WP_049940825.1">
    <property type="nucleotide sequence ID" value="NZ_CP039375.1"/>
</dbReference>
<dbReference type="AlphaFoldDB" id="A0A4D6KHM6"/>
<accession>A0A4D6KHM6</accession>
<dbReference type="Proteomes" id="UP000297053">
    <property type="component" value="Chromosome"/>
</dbReference>
<reference evidence="1 2" key="2">
    <citation type="submission" date="2019-04" db="EMBL/GenBank/DDBJ databases">
        <authorList>
            <person name="Yang S."/>
            <person name="Wei W."/>
        </authorList>
    </citation>
    <scope>NUCLEOTIDE SEQUENCE [LARGE SCALE GENOMIC DNA]</scope>
    <source>
        <strain evidence="2">ZP60</strain>
    </source>
</reference>
<evidence type="ECO:0008006" key="3">
    <source>
        <dbReference type="Google" id="ProtNLM"/>
    </source>
</evidence>
<organism evidence="1 2">
    <name type="scientific">Halomicrobium mukohataei</name>
    <dbReference type="NCBI Taxonomy" id="57705"/>
    <lineage>
        <taxon>Archaea</taxon>
        <taxon>Methanobacteriati</taxon>
        <taxon>Methanobacteriota</taxon>
        <taxon>Stenosarchaea group</taxon>
        <taxon>Halobacteria</taxon>
        <taxon>Halobacteriales</taxon>
        <taxon>Haloarculaceae</taxon>
        <taxon>Halomicrobium</taxon>
    </lineage>
</organism>
<dbReference type="KEGG" id="halz:E5139_15075"/>
<dbReference type="GeneID" id="42180290"/>
<name>A0A4D6KHM6_9EURY</name>
<evidence type="ECO:0000313" key="2">
    <source>
        <dbReference type="Proteomes" id="UP000297053"/>
    </source>
</evidence>
<dbReference type="InterPro" id="IPR055927">
    <property type="entry name" value="DUF7504"/>
</dbReference>
<proteinExistence type="predicted"/>
<protein>
    <recommendedName>
        <fullName evidence="3">KaiC-like domain-containing protein</fullName>
    </recommendedName>
</protein>